<dbReference type="RefSeq" id="WP_204299186.1">
    <property type="nucleotide sequence ID" value="NZ_BAAAGQ010000013.1"/>
</dbReference>
<dbReference type="SUPFAM" id="SSF47336">
    <property type="entry name" value="ACP-like"/>
    <property type="match status" value="1"/>
</dbReference>
<evidence type="ECO:0000313" key="2">
    <source>
        <dbReference type="EMBL" id="GID49055.1"/>
    </source>
</evidence>
<evidence type="ECO:0000259" key="1">
    <source>
        <dbReference type="PROSITE" id="PS50075"/>
    </source>
</evidence>
<dbReference type="Gene3D" id="1.10.1200.10">
    <property type="entry name" value="ACP-like"/>
    <property type="match status" value="1"/>
</dbReference>
<feature type="domain" description="Carrier" evidence="1">
    <location>
        <begin position="6"/>
        <end position="86"/>
    </location>
</feature>
<comment type="caution">
    <text evidence="2">The sequence shown here is derived from an EMBL/GenBank/DDBJ whole genome shotgun (WGS) entry which is preliminary data.</text>
</comment>
<proteinExistence type="predicted"/>
<gene>
    <name evidence="2" type="ORF">Aca07nite_63300</name>
</gene>
<dbReference type="PROSITE" id="PS50075">
    <property type="entry name" value="CARRIER"/>
    <property type="match status" value="1"/>
</dbReference>
<protein>
    <recommendedName>
        <fullName evidence="1">Carrier domain-containing protein</fullName>
    </recommendedName>
</protein>
<name>A0ABQ3WS40_9ACTN</name>
<accession>A0ABQ3WS40</accession>
<dbReference type="InterPro" id="IPR036736">
    <property type="entry name" value="ACP-like_sf"/>
</dbReference>
<sequence length="87" mass="9151">MSVTSADNLAEVRALLVSVLGIEDRAATLDAATPLLGSLPELDSMAVLEIVAGIEERFGISVDDDEVTAELFETLGSLAAFVDEKRS</sequence>
<dbReference type="InterPro" id="IPR009081">
    <property type="entry name" value="PP-bd_ACP"/>
</dbReference>
<reference evidence="2" key="1">
    <citation type="submission" date="2021-01" db="EMBL/GenBank/DDBJ databases">
        <title>Whole genome shotgun sequence of Actinoplanes capillaceus NBRC 16408.</title>
        <authorList>
            <person name="Komaki H."/>
            <person name="Tamura T."/>
        </authorList>
    </citation>
    <scope>NUCLEOTIDE SEQUENCE [LARGE SCALE GENOMIC DNA]</scope>
    <source>
        <strain evidence="2">NBRC 16408</strain>
    </source>
</reference>
<dbReference type="EMBL" id="BOMF01000115">
    <property type="protein sequence ID" value="GID49055.1"/>
    <property type="molecule type" value="Genomic_DNA"/>
</dbReference>
<organism evidence="2">
    <name type="scientific">Actinoplanes campanulatus</name>
    <dbReference type="NCBI Taxonomy" id="113559"/>
    <lineage>
        <taxon>Bacteria</taxon>
        <taxon>Bacillati</taxon>
        <taxon>Actinomycetota</taxon>
        <taxon>Actinomycetes</taxon>
        <taxon>Micromonosporales</taxon>
        <taxon>Micromonosporaceae</taxon>
        <taxon>Actinoplanes</taxon>
    </lineage>
</organism>
<dbReference type="Pfam" id="PF00550">
    <property type="entry name" value="PP-binding"/>
    <property type="match status" value="1"/>
</dbReference>